<dbReference type="STRING" id="1080227.A8L45_22505"/>
<comment type="cofactor">
    <cofactor evidence="5">
        <name>Mg(2+)</name>
        <dbReference type="ChEBI" id="CHEBI:18420"/>
    </cofactor>
</comment>
<protein>
    <recommendedName>
        <fullName evidence="2">Putative 4-hydroxy-4-methyl-2-oxoglutarate aldolase</fullName>
    </recommendedName>
    <alternativeName>
        <fullName evidence="3">Regulator of ribonuclease activity homolog</fullName>
    </alternativeName>
    <alternativeName>
        <fullName evidence="4">RraA-like protein</fullName>
    </alternativeName>
</protein>
<dbReference type="InterPro" id="IPR036704">
    <property type="entry name" value="RraA/RraA-like_sf"/>
</dbReference>
<evidence type="ECO:0000256" key="3">
    <source>
        <dbReference type="ARBA" id="ARBA00029596"/>
    </source>
</evidence>
<dbReference type="CDD" id="cd16841">
    <property type="entry name" value="RraA_family"/>
    <property type="match status" value="1"/>
</dbReference>
<dbReference type="Pfam" id="PF03737">
    <property type="entry name" value="RraA-like"/>
    <property type="match status" value="1"/>
</dbReference>
<evidence type="ECO:0000256" key="5">
    <source>
        <dbReference type="PIRSR" id="PIRSR605493-1"/>
    </source>
</evidence>
<dbReference type="AlphaFoldDB" id="A0A1C3E7U5"/>
<evidence type="ECO:0000313" key="7">
    <source>
        <dbReference type="EMBL" id="ODA29229.1"/>
    </source>
</evidence>
<dbReference type="OrthoDB" id="8717144at2"/>
<dbReference type="PANTHER" id="PTHR33254">
    <property type="entry name" value="4-HYDROXY-4-METHYL-2-OXOGLUTARATE ALDOLASE 3-RELATED"/>
    <property type="match status" value="1"/>
</dbReference>
<dbReference type="InterPro" id="IPR005493">
    <property type="entry name" value="RraA/RraA-like"/>
</dbReference>
<dbReference type="Gene3D" id="1.10.287.1080">
    <property type="entry name" value="MazG-like"/>
    <property type="match status" value="1"/>
</dbReference>
<reference evidence="7 8" key="1">
    <citation type="submission" date="2016-05" db="EMBL/GenBank/DDBJ databases">
        <title>Genomic Taxonomy of the Vibrionaceae.</title>
        <authorList>
            <person name="Gomez-Gil B."/>
            <person name="Enciso-Ibarra J."/>
        </authorList>
    </citation>
    <scope>NUCLEOTIDE SEQUENCE [LARGE SCALE GENOMIC DNA]</scope>
    <source>
        <strain evidence="7 8">CAIM 1920</strain>
    </source>
</reference>
<dbReference type="PANTHER" id="PTHR33254:SF4">
    <property type="entry name" value="4-HYDROXY-4-METHYL-2-OXOGLUTARATE ALDOLASE 3-RELATED"/>
    <property type="match status" value="1"/>
</dbReference>
<dbReference type="Proteomes" id="UP000094936">
    <property type="component" value="Unassembled WGS sequence"/>
</dbReference>
<dbReference type="Pfam" id="PF03819">
    <property type="entry name" value="MazG"/>
    <property type="match status" value="1"/>
</dbReference>
<evidence type="ECO:0000313" key="8">
    <source>
        <dbReference type="Proteomes" id="UP000094936"/>
    </source>
</evidence>
<keyword evidence="5" id="KW-0460">Magnesium</keyword>
<evidence type="ECO:0000256" key="2">
    <source>
        <dbReference type="ARBA" id="ARBA00016549"/>
    </source>
</evidence>
<organism evidence="7 8">
    <name type="scientific">Veronia pacifica</name>
    <dbReference type="NCBI Taxonomy" id="1080227"/>
    <lineage>
        <taxon>Bacteria</taxon>
        <taxon>Pseudomonadati</taxon>
        <taxon>Pseudomonadota</taxon>
        <taxon>Gammaproteobacteria</taxon>
        <taxon>Vibrionales</taxon>
        <taxon>Vibrionaceae</taxon>
        <taxon>Veronia</taxon>
    </lineage>
</organism>
<evidence type="ECO:0000259" key="6">
    <source>
        <dbReference type="Pfam" id="PF03819"/>
    </source>
</evidence>
<dbReference type="GO" id="GO:0046872">
    <property type="term" value="F:metal ion binding"/>
    <property type="evidence" value="ECO:0007669"/>
    <property type="project" value="UniProtKB-KW"/>
</dbReference>
<accession>A0A1C3E7U5</accession>
<sequence>MQTSEIDMSFSDLATTDYGNVLGREHFFDHSIKPLWCDMPRISGPAYTVQLATGDNLMLHSAIYNAPKGSILVVDGVDCQHAVAGGNVCAVAQRRGIKGFVIAGVIRDLEEITDMQFPVYAKGIFPVPGKKEKYTLPNTPVVCGGVTVHTGDIIVADAEGIVSIPQSQAEHVFKLAKQKWQVETNITLSQWEEQHKQKIEHALAAAKQDAANLCSEDKQREDIMTLSELQKHIKSFDHAPQLADHYFLKLIEEVGELSEAIRKGNSGQPAANQLKGSIAEELYDVLYYVCALANIHHIDLDKTHELKEQLNKMKYNR</sequence>
<proteinExistence type="predicted"/>
<evidence type="ECO:0000256" key="1">
    <source>
        <dbReference type="ARBA" id="ARBA00001968"/>
    </source>
</evidence>
<name>A0A1C3E7U5_9GAMM</name>
<comment type="cofactor">
    <cofactor evidence="1">
        <name>a divalent metal cation</name>
        <dbReference type="ChEBI" id="CHEBI:60240"/>
    </cofactor>
</comment>
<feature type="binding site" evidence="5">
    <location>
        <position position="107"/>
    </location>
    <ligand>
        <name>substrate</name>
    </ligand>
</feature>
<feature type="binding site" evidence="5">
    <location>
        <position position="108"/>
    </location>
    <ligand>
        <name>Mg(2+)</name>
        <dbReference type="ChEBI" id="CHEBI:18420"/>
    </ligand>
</feature>
<evidence type="ECO:0000256" key="4">
    <source>
        <dbReference type="ARBA" id="ARBA00030169"/>
    </source>
</evidence>
<gene>
    <name evidence="7" type="ORF">A8L45_22505</name>
</gene>
<keyword evidence="8" id="KW-1185">Reference proteome</keyword>
<comment type="caution">
    <text evidence="7">The sequence shown here is derived from an EMBL/GenBank/DDBJ whole genome shotgun (WGS) entry which is preliminary data.</text>
</comment>
<keyword evidence="5" id="KW-0479">Metal-binding</keyword>
<dbReference type="EMBL" id="LYBM01000074">
    <property type="protein sequence ID" value="ODA29229.1"/>
    <property type="molecule type" value="Genomic_DNA"/>
</dbReference>
<dbReference type="Gene3D" id="3.50.30.40">
    <property type="entry name" value="Ribonuclease E inhibitor RraA/RraA-like"/>
    <property type="match status" value="1"/>
</dbReference>
<dbReference type="SUPFAM" id="SSF89562">
    <property type="entry name" value="RraA-like"/>
    <property type="match status" value="1"/>
</dbReference>
<feature type="binding site" evidence="5">
    <location>
        <begin position="85"/>
        <end position="88"/>
    </location>
    <ligand>
        <name>substrate</name>
    </ligand>
</feature>
<feature type="domain" description="NTP pyrophosphohydrolase MazG-like" evidence="6">
    <location>
        <begin position="246"/>
        <end position="303"/>
    </location>
</feature>
<dbReference type="SUPFAM" id="SSF101386">
    <property type="entry name" value="all-alpha NTP pyrophosphatases"/>
    <property type="match status" value="1"/>
</dbReference>
<dbReference type="InterPro" id="IPR004518">
    <property type="entry name" value="MazG-like_dom"/>
</dbReference>
<dbReference type="CDD" id="cd11536">
    <property type="entry name" value="NTP-PPase_iMazG"/>
    <property type="match status" value="1"/>
</dbReference>